<gene>
    <name evidence="2" type="ORF">EI545_12550</name>
</gene>
<proteinExistence type="predicted"/>
<feature type="domain" description="ImpA N-terminal" evidence="1">
    <location>
        <begin position="12"/>
        <end position="136"/>
    </location>
</feature>
<evidence type="ECO:0000313" key="2">
    <source>
        <dbReference type="EMBL" id="AZL59591.1"/>
    </source>
</evidence>
<sequence length="383" mass="40452">MEIAAFIATADPSSPSGADLRNDARFHAIENRLEAASRPARLRLIEGGGTGAVELNWTELLEDAAALARSGRDLRLLVIVARLLTNERGLAGLAEGLSLLGQTVTQFWDSLHPALREAATKREAALRRINALYQLENPDGGVLGDLEFATLLAPRGLGPITGGDLAAAALSRSAFAVEAPKGLGDKELAELLDRHDARLNRVTAACKATAAERPDEMAALKDDLAAARAGLAALEAALAPHVTENDVAVRFDALGRMLSRIGQTLEAGGVAAPASPALATPALTEVPAMPADPAPARAANGAGPPAGQTVAMPGQINTRRDVERCLDLVIDFYERTEPSSPIPHLARRMRKMVPMNFMQLMEEIAPSGLKEFRGVAGVFEEKK</sequence>
<accession>A0A3S8U7K4</accession>
<dbReference type="PANTHER" id="PTHR37951:SF1">
    <property type="entry name" value="TYPE VI SECRETION SYSTEM COMPONENT TSSA1"/>
    <property type="match status" value="1"/>
</dbReference>
<evidence type="ECO:0000313" key="3">
    <source>
        <dbReference type="Proteomes" id="UP000282002"/>
    </source>
</evidence>
<evidence type="ECO:0000259" key="1">
    <source>
        <dbReference type="Pfam" id="PF06812"/>
    </source>
</evidence>
<reference evidence="2 3" key="1">
    <citation type="submission" date="2018-12" db="EMBL/GenBank/DDBJ databases">
        <title>Complete genome sequencing of Tabrizicola sp. K13M18.</title>
        <authorList>
            <person name="Bae J.-W."/>
        </authorList>
    </citation>
    <scope>NUCLEOTIDE SEQUENCE [LARGE SCALE GENOMIC DNA]</scope>
    <source>
        <strain evidence="2 3">K13M18</strain>
    </source>
</reference>
<dbReference type="Pfam" id="PF06812">
    <property type="entry name" value="ImpA_N"/>
    <property type="match status" value="1"/>
</dbReference>
<name>A0A3S8U7K4_9RHOB</name>
<dbReference type="InterPro" id="IPR010657">
    <property type="entry name" value="ImpA_N"/>
</dbReference>
<dbReference type="EMBL" id="CP034328">
    <property type="protein sequence ID" value="AZL59591.1"/>
    <property type="molecule type" value="Genomic_DNA"/>
</dbReference>
<dbReference type="OrthoDB" id="9771118at2"/>
<dbReference type="KEGG" id="taw:EI545_12550"/>
<organism evidence="2 3">
    <name type="scientific">Tabrizicola piscis</name>
    <dbReference type="NCBI Taxonomy" id="2494374"/>
    <lineage>
        <taxon>Bacteria</taxon>
        <taxon>Pseudomonadati</taxon>
        <taxon>Pseudomonadota</taxon>
        <taxon>Alphaproteobacteria</taxon>
        <taxon>Rhodobacterales</taxon>
        <taxon>Paracoccaceae</taxon>
        <taxon>Tabrizicola</taxon>
    </lineage>
</organism>
<dbReference type="InterPro" id="IPR017740">
    <property type="entry name" value="TssA-like"/>
</dbReference>
<dbReference type="RefSeq" id="WP_125325786.1">
    <property type="nucleotide sequence ID" value="NZ_CP034328.1"/>
</dbReference>
<keyword evidence="3" id="KW-1185">Reference proteome</keyword>
<protein>
    <recommendedName>
        <fullName evidence="1">ImpA N-terminal domain-containing protein</fullName>
    </recommendedName>
</protein>
<dbReference type="AlphaFoldDB" id="A0A3S8U7K4"/>
<dbReference type="Proteomes" id="UP000282002">
    <property type="component" value="Chromosome"/>
</dbReference>
<dbReference type="PANTHER" id="PTHR37951">
    <property type="entry name" value="CYTOPLASMIC PROTEIN-RELATED"/>
    <property type="match status" value="1"/>
</dbReference>